<gene>
    <name evidence="1" type="ordered locus">sce6150</name>
</gene>
<dbReference type="KEGG" id="scl:sce6150"/>
<dbReference type="HOGENOM" id="CLU_120501_0_0_7"/>
<dbReference type="OrthoDB" id="8479261at2"/>
<dbReference type="STRING" id="448385.sce6150"/>
<dbReference type="AlphaFoldDB" id="A9GGE5"/>
<sequence>MAFPVPSDEIALHERVLARDPVAPVDVFQDLMDPLSSAIRHDLPCCTEDEAYDSSVDAVLAYLGQPEKYDRTRGRLSTYLLDIAKKKSIDRLRARSAAERRDETYAALVEVRGTDPKQTMEAKVEARQLWEMVEGVLPQERDRQAIALILSGESSTDVLAEALGLTGMPAAELRRRVKQHRDRLMKVLERLEARQGHDEGT</sequence>
<keyword evidence="2" id="KW-1185">Reference proteome</keyword>
<evidence type="ECO:0000313" key="1">
    <source>
        <dbReference type="EMBL" id="CAN96317.1"/>
    </source>
</evidence>
<dbReference type="GO" id="GO:0006352">
    <property type="term" value="P:DNA-templated transcription initiation"/>
    <property type="evidence" value="ECO:0007669"/>
    <property type="project" value="InterPro"/>
</dbReference>
<dbReference type="RefSeq" id="WP_012238771.1">
    <property type="nucleotide sequence ID" value="NC_010162.1"/>
</dbReference>
<proteinExistence type="predicted"/>
<dbReference type="GO" id="GO:0003700">
    <property type="term" value="F:DNA-binding transcription factor activity"/>
    <property type="evidence" value="ECO:0007669"/>
    <property type="project" value="InterPro"/>
</dbReference>
<evidence type="ECO:0000313" key="2">
    <source>
        <dbReference type="Proteomes" id="UP000002139"/>
    </source>
</evidence>
<dbReference type="Proteomes" id="UP000002139">
    <property type="component" value="Chromosome"/>
</dbReference>
<dbReference type="InterPro" id="IPR013325">
    <property type="entry name" value="RNA_pol_sigma_r2"/>
</dbReference>
<name>A9GGE5_SORC5</name>
<organism evidence="1 2">
    <name type="scientific">Sorangium cellulosum (strain So ce56)</name>
    <name type="common">Polyangium cellulosum (strain So ce56)</name>
    <dbReference type="NCBI Taxonomy" id="448385"/>
    <lineage>
        <taxon>Bacteria</taxon>
        <taxon>Pseudomonadati</taxon>
        <taxon>Myxococcota</taxon>
        <taxon>Polyangia</taxon>
        <taxon>Polyangiales</taxon>
        <taxon>Polyangiaceae</taxon>
        <taxon>Sorangium</taxon>
    </lineage>
</organism>
<dbReference type="EMBL" id="AM746676">
    <property type="protein sequence ID" value="CAN96317.1"/>
    <property type="molecule type" value="Genomic_DNA"/>
</dbReference>
<dbReference type="BioCyc" id="SCEL448385:SCE_RS31595-MONOMER"/>
<dbReference type="SUPFAM" id="SSF88946">
    <property type="entry name" value="Sigma2 domain of RNA polymerase sigma factors"/>
    <property type="match status" value="1"/>
</dbReference>
<dbReference type="eggNOG" id="COG1595">
    <property type="taxonomic scope" value="Bacteria"/>
</dbReference>
<protein>
    <submittedName>
        <fullName evidence="1">ECF-family RNA polymerase sigma factor</fullName>
    </submittedName>
</protein>
<dbReference type="Gene3D" id="1.10.1740.10">
    <property type="match status" value="1"/>
</dbReference>
<reference evidence="1 2" key="1">
    <citation type="journal article" date="2007" name="Nat. Biotechnol.">
        <title>Complete genome sequence of the myxobacterium Sorangium cellulosum.</title>
        <authorList>
            <person name="Schneiker S."/>
            <person name="Perlova O."/>
            <person name="Kaiser O."/>
            <person name="Gerth K."/>
            <person name="Alici A."/>
            <person name="Altmeyer M.O."/>
            <person name="Bartels D."/>
            <person name="Bekel T."/>
            <person name="Beyer S."/>
            <person name="Bode E."/>
            <person name="Bode H.B."/>
            <person name="Bolten C.J."/>
            <person name="Choudhuri J.V."/>
            <person name="Doss S."/>
            <person name="Elnakady Y.A."/>
            <person name="Frank B."/>
            <person name="Gaigalat L."/>
            <person name="Goesmann A."/>
            <person name="Groeger C."/>
            <person name="Gross F."/>
            <person name="Jelsbak L."/>
            <person name="Jelsbak L."/>
            <person name="Kalinowski J."/>
            <person name="Kegler C."/>
            <person name="Knauber T."/>
            <person name="Konietzny S."/>
            <person name="Kopp M."/>
            <person name="Krause L."/>
            <person name="Krug D."/>
            <person name="Linke B."/>
            <person name="Mahmud T."/>
            <person name="Martinez-Arias R."/>
            <person name="McHardy A.C."/>
            <person name="Merai M."/>
            <person name="Meyer F."/>
            <person name="Mormann S."/>
            <person name="Munoz-Dorado J."/>
            <person name="Perez J."/>
            <person name="Pradella S."/>
            <person name="Rachid S."/>
            <person name="Raddatz G."/>
            <person name="Rosenau F."/>
            <person name="Rueckert C."/>
            <person name="Sasse F."/>
            <person name="Scharfe M."/>
            <person name="Schuster S.C."/>
            <person name="Suen G."/>
            <person name="Treuner-Lange A."/>
            <person name="Velicer G.J."/>
            <person name="Vorholter F.-J."/>
            <person name="Weissman K.J."/>
            <person name="Welch R.D."/>
            <person name="Wenzel S.C."/>
            <person name="Whitworth D.E."/>
            <person name="Wilhelm S."/>
            <person name="Wittmann C."/>
            <person name="Bloecker H."/>
            <person name="Puehler A."/>
            <person name="Mueller R."/>
        </authorList>
    </citation>
    <scope>NUCLEOTIDE SEQUENCE [LARGE SCALE GENOMIC DNA]</scope>
    <source>
        <strain evidence="2">So ce56</strain>
    </source>
</reference>
<accession>A9GGE5</accession>